<accession>A0A0F9KMT5</accession>
<sequence length="143" mass="15889">MPAPLTGDIISMHSSWLTLQSHFNNMYNDFVALASALTSEGNPASGIAVNNINIHLWDIRNHLASGTNSVRYWHIKCWQWLDAWIDAGGGGGSVDMGDILTAMWASENWQTLLFIAYVDAMRGSISEKTVTEQAMGTYLRHFL</sequence>
<dbReference type="AlphaFoldDB" id="A0A0F9KMT5"/>
<gene>
    <name evidence="1" type="ORF">LCGC14_1614630</name>
</gene>
<dbReference type="EMBL" id="LAZR01013112">
    <property type="protein sequence ID" value="KKM23493.1"/>
    <property type="molecule type" value="Genomic_DNA"/>
</dbReference>
<evidence type="ECO:0000313" key="1">
    <source>
        <dbReference type="EMBL" id="KKM23493.1"/>
    </source>
</evidence>
<proteinExistence type="predicted"/>
<name>A0A0F9KMT5_9ZZZZ</name>
<comment type="caution">
    <text evidence="1">The sequence shown here is derived from an EMBL/GenBank/DDBJ whole genome shotgun (WGS) entry which is preliminary data.</text>
</comment>
<reference evidence="1" key="1">
    <citation type="journal article" date="2015" name="Nature">
        <title>Complex archaea that bridge the gap between prokaryotes and eukaryotes.</title>
        <authorList>
            <person name="Spang A."/>
            <person name="Saw J.H."/>
            <person name="Jorgensen S.L."/>
            <person name="Zaremba-Niedzwiedzka K."/>
            <person name="Martijn J."/>
            <person name="Lind A.E."/>
            <person name="van Eijk R."/>
            <person name="Schleper C."/>
            <person name="Guy L."/>
            <person name="Ettema T.J."/>
        </authorList>
    </citation>
    <scope>NUCLEOTIDE SEQUENCE</scope>
</reference>
<protein>
    <submittedName>
        <fullName evidence="1">Uncharacterized protein</fullName>
    </submittedName>
</protein>
<organism evidence="1">
    <name type="scientific">marine sediment metagenome</name>
    <dbReference type="NCBI Taxonomy" id="412755"/>
    <lineage>
        <taxon>unclassified sequences</taxon>
        <taxon>metagenomes</taxon>
        <taxon>ecological metagenomes</taxon>
    </lineage>
</organism>